<dbReference type="SUPFAM" id="SSF50978">
    <property type="entry name" value="WD40 repeat-like"/>
    <property type="match status" value="1"/>
</dbReference>
<dbReference type="PIRSF" id="PIRSF037309">
    <property type="entry name" value="PP2A_PR55"/>
    <property type="match status" value="1"/>
</dbReference>
<keyword evidence="2 4" id="KW-0853">WD repeat</keyword>
<evidence type="ECO:0000313" key="6">
    <source>
        <dbReference type="Proteomes" id="UP001295684"/>
    </source>
</evidence>
<evidence type="ECO:0000256" key="4">
    <source>
        <dbReference type="RuleBase" id="RU331113"/>
    </source>
</evidence>
<dbReference type="Proteomes" id="UP001295684">
    <property type="component" value="Unassembled WGS sequence"/>
</dbReference>
<name>A0AAD1UIU7_EUPCR</name>
<dbReference type="Gene3D" id="2.130.10.10">
    <property type="entry name" value="YVTN repeat-like/Quinoprotein amine dehydrogenase"/>
    <property type="match status" value="1"/>
</dbReference>
<dbReference type="Pfam" id="PF00400">
    <property type="entry name" value="WD40"/>
    <property type="match status" value="1"/>
</dbReference>
<gene>
    <name evidence="5" type="ORF">ECRASSUSDP1_LOCUS10872</name>
</gene>
<evidence type="ECO:0000313" key="5">
    <source>
        <dbReference type="EMBL" id="CAI2369569.1"/>
    </source>
</evidence>
<dbReference type="EMBL" id="CAMPGE010010724">
    <property type="protein sequence ID" value="CAI2369569.1"/>
    <property type="molecule type" value="Genomic_DNA"/>
</dbReference>
<dbReference type="InterPro" id="IPR015943">
    <property type="entry name" value="WD40/YVTN_repeat-like_dom_sf"/>
</dbReference>
<proteinExistence type="inferred from homology"/>
<dbReference type="PRINTS" id="PR00600">
    <property type="entry name" value="PP2APR55"/>
</dbReference>
<organism evidence="5 6">
    <name type="scientific">Euplotes crassus</name>
    <dbReference type="NCBI Taxonomy" id="5936"/>
    <lineage>
        <taxon>Eukaryota</taxon>
        <taxon>Sar</taxon>
        <taxon>Alveolata</taxon>
        <taxon>Ciliophora</taxon>
        <taxon>Intramacronucleata</taxon>
        <taxon>Spirotrichea</taxon>
        <taxon>Hypotrichia</taxon>
        <taxon>Euplotida</taxon>
        <taxon>Euplotidae</taxon>
        <taxon>Moneuplotes</taxon>
    </lineage>
</organism>
<dbReference type="PANTHER" id="PTHR11871">
    <property type="entry name" value="PROTEIN PHOSPHATASE PP2A REGULATORY SUBUNIT B"/>
    <property type="match status" value="1"/>
</dbReference>
<keyword evidence="6" id="KW-1185">Reference proteome</keyword>
<reference evidence="5" key="1">
    <citation type="submission" date="2023-07" db="EMBL/GenBank/DDBJ databases">
        <authorList>
            <consortium name="AG Swart"/>
            <person name="Singh M."/>
            <person name="Singh A."/>
            <person name="Seah K."/>
            <person name="Emmerich C."/>
        </authorList>
    </citation>
    <scope>NUCLEOTIDE SEQUENCE</scope>
    <source>
        <strain evidence="5">DP1</strain>
    </source>
</reference>
<sequence length="438" mass="49915">MTGIPAINWVYANGLGERDPASITDHDVLTSIEFDRTGEFLSVGDKGGRVIVFKRIRSKKKSRVSDFEYFTEFQSHEPGFDYLKSAEIEEKINSIEWINNKCSSLQLLSANDKTIKLWRLFYNKKKKYQSCEKLSAKSGDIVFPKSEVVEEDWDAMCRKEFSNAHNYHINSVSLSADGEHFLSADDLRVNIWNIENTKTTFSIVDIKPPNIDDLNEVITHAEFHPSNSDMFLFTSSKGCAHLCDPRENTSFEKCATKFEITIDPAKKHFFSEIISSISSATFLPNKDNYFVTRDYLSVKLWDIRSNAKYVKTINVTDYVEKKLCDLYENESVFDKFEVNASPCGNYLLTGSYNNNAHVIDIEGTNNSTVESVFGNKRGKLSSKVRKYNGKKIPSLGEGTPDLKKKSLLNAYHPSENVVAVANHNCIFIFNQERKLNKH</sequence>
<dbReference type="SMART" id="SM00320">
    <property type="entry name" value="WD40"/>
    <property type="match status" value="5"/>
</dbReference>
<dbReference type="InterPro" id="IPR001680">
    <property type="entry name" value="WD40_rpt"/>
</dbReference>
<dbReference type="AlphaFoldDB" id="A0AAD1UIU7"/>
<evidence type="ECO:0000256" key="1">
    <source>
        <dbReference type="ARBA" id="ARBA00008259"/>
    </source>
</evidence>
<keyword evidence="3 4" id="KW-0677">Repeat</keyword>
<evidence type="ECO:0000256" key="3">
    <source>
        <dbReference type="ARBA" id="ARBA00022737"/>
    </source>
</evidence>
<accession>A0AAD1UIU7</accession>
<comment type="similarity">
    <text evidence="1 4">Belongs to the phosphatase 2A regulatory subunit B family.</text>
</comment>
<dbReference type="GO" id="GO:0019888">
    <property type="term" value="F:protein phosphatase regulator activity"/>
    <property type="evidence" value="ECO:0007669"/>
    <property type="project" value="InterPro"/>
</dbReference>
<dbReference type="GO" id="GO:0000159">
    <property type="term" value="C:protein phosphatase type 2A complex"/>
    <property type="evidence" value="ECO:0007669"/>
    <property type="project" value="UniProtKB-UniRule"/>
</dbReference>
<dbReference type="InterPro" id="IPR036322">
    <property type="entry name" value="WD40_repeat_dom_sf"/>
</dbReference>
<comment type="caution">
    <text evidence="5">The sequence shown here is derived from an EMBL/GenBank/DDBJ whole genome shotgun (WGS) entry which is preliminary data.</text>
</comment>
<protein>
    <recommendedName>
        <fullName evidence="4">Serine/threonine-protein phosphatase 2A 55 kDa regulatory subunit B</fullName>
    </recommendedName>
</protein>
<evidence type="ECO:0000256" key="2">
    <source>
        <dbReference type="ARBA" id="ARBA00022574"/>
    </source>
</evidence>
<dbReference type="InterPro" id="IPR000009">
    <property type="entry name" value="PP2A_PR55"/>
</dbReference>